<dbReference type="CDD" id="cd07377">
    <property type="entry name" value="WHTH_GntR"/>
    <property type="match status" value="1"/>
</dbReference>
<dbReference type="InterPro" id="IPR050679">
    <property type="entry name" value="Bact_HTH_transcr_reg"/>
</dbReference>
<dbReference type="GO" id="GO:0003677">
    <property type="term" value="F:DNA binding"/>
    <property type="evidence" value="ECO:0007669"/>
    <property type="project" value="UniProtKB-KW"/>
</dbReference>
<keyword evidence="1" id="KW-0805">Transcription regulation</keyword>
<accession>A0A0J1H926</accession>
<evidence type="ECO:0000256" key="3">
    <source>
        <dbReference type="ARBA" id="ARBA00023163"/>
    </source>
</evidence>
<organism evidence="5 6">
    <name type="scientific">Photobacterium ganghwense</name>
    <dbReference type="NCBI Taxonomy" id="320778"/>
    <lineage>
        <taxon>Bacteria</taxon>
        <taxon>Pseudomonadati</taxon>
        <taxon>Pseudomonadota</taxon>
        <taxon>Gammaproteobacteria</taxon>
        <taxon>Vibrionales</taxon>
        <taxon>Vibrionaceae</taxon>
        <taxon>Photobacterium</taxon>
    </lineage>
</organism>
<feature type="domain" description="HTH gntR-type" evidence="4">
    <location>
        <begin position="6"/>
        <end position="74"/>
    </location>
</feature>
<dbReference type="EMBL" id="LDOU01000015">
    <property type="protein sequence ID" value="KLV08176.1"/>
    <property type="molecule type" value="Genomic_DNA"/>
</dbReference>
<dbReference type="InterPro" id="IPR036390">
    <property type="entry name" value="WH_DNA-bd_sf"/>
</dbReference>
<dbReference type="SUPFAM" id="SSF46785">
    <property type="entry name" value="Winged helix' DNA-binding domain"/>
    <property type="match status" value="1"/>
</dbReference>
<dbReference type="GO" id="GO:0045892">
    <property type="term" value="P:negative regulation of DNA-templated transcription"/>
    <property type="evidence" value="ECO:0007669"/>
    <property type="project" value="TreeGrafter"/>
</dbReference>
<dbReference type="Gene3D" id="1.10.10.10">
    <property type="entry name" value="Winged helix-like DNA-binding domain superfamily/Winged helix DNA-binding domain"/>
    <property type="match status" value="1"/>
</dbReference>
<dbReference type="AlphaFoldDB" id="A0A0J1H926"/>
<dbReference type="Pfam" id="PF07702">
    <property type="entry name" value="UTRA"/>
    <property type="match status" value="1"/>
</dbReference>
<keyword evidence="6" id="KW-1185">Reference proteome</keyword>
<reference evidence="5 6" key="1">
    <citation type="submission" date="2015-05" db="EMBL/GenBank/DDBJ databases">
        <title>Photobacterium galathea sp. nov.</title>
        <authorList>
            <person name="Machado H."/>
            <person name="Gram L."/>
        </authorList>
    </citation>
    <scope>NUCLEOTIDE SEQUENCE [LARGE SCALE GENOMIC DNA]</scope>
    <source>
        <strain evidence="5 6">DSM 22954</strain>
    </source>
</reference>
<gene>
    <name evidence="5" type="ORF">ABT57_15340</name>
</gene>
<protein>
    <submittedName>
        <fullName evidence="5">MFS transporter</fullName>
    </submittedName>
</protein>
<dbReference type="GO" id="GO:0003700">
    <property type="term" value="F:DNA-binding transcription factor activity"/>
    <property type="evidence" value="ECO:0007669"/>
    <property type="project" value="InterPro"/>
</dbReference>
<dbReference type="InterPro" id="IPR011663">
    <property type="entry name" value="UTRA"/>
</dbReference>
<dbReference type="PANTHER" id="PTHR44846:SF7">
    <property type="entry name" value="TRANSCRIPTIONAL REGULATOR OF 2-AMINOETHYLPHOSPHONATE DEGRADATION OPERONS-RELATED"/>
    <property type="match status" value="1"/>
</dbReference>
<dbReference type="STRING" id="320778.ABT57_15340"/>
<dbReference type="SMART" id="SM00345">
    <property type="entry name" value="HTH_GNTR"/>
    <property type="match status" value="1"/>
</dbReference>
<keyword evidence="2" id="KW-0238">DNA-binding</keyword>
<keyword evidence="3" id="KW-0804">Transcription</keyword>
<dbReference type="InterPro" id="IPR000524">
    <property type="entry name" value="Tscrpt_reg_HTH_GntR"/>
</dbReference>
<dbReference type="InterPro" id="IPR036388">
    <property type="entry name" value="WH-like_DNA-bd_sf"/>
</dbReference>
<evidence type="ECO:0000313" key="6">
    <source>
        <dbReference type="Proteomes" id="UP000035909"/>
    </source>
</evidence>
<dbReference type="Proteomes" id="UP000035909">
    <property type="component" value="Unassembled WGS sequence"/>
</dbReference>
<sequence>MKKNGTSQLATIRDTLTQQIDSGFFAASAKLPSERELSDIFETSRITVKDALMALEAEGRIYREERRGWFVASSERLRYNPLSRSHFHKMVTEQNRDARTELLSVSSSPANQELMTAMELHGLTKIHHVHRLRFLDNRPVLYVENCLIASHFPDVLNEDLTRSLTELYRERYGYTTCRSRFDVFPTAAKGIVAKKLNLAEGQMVLKIRRINYNQHGTIIDCEYEHWRHDAVAIYIDSELYR</sequence>
<dbReference type="PANTHER" id="PTHR44846">
    <property type="entry name" value="MANNOSYL-D-GLYCERATE TRANSPORT/METABOLISM SYSTEM REPRESSOR MNGR-RELATED"/>
    <property type="match status" value="1"/>
</dbReference>
<dbReference type="SUPFAM" id="SSF64288">
    <property type="entry name" value="Chorismate lyase-like"/>
    <property type="match status" value="1"/>
</dbReference>
<evidence type="ECO:0000256" key="2">
    <source>
        <dbReference type="ARBA" id="ARBA00023125"/>
    </source>
</evidence>
<dbReference type="PATRIC" id="fig|320778.3.peg.3337"/>
<dbReference type="InterPro" id="IPR028978">
    <property type="entry name" value="Chorismate_lyase_/UTRA_dom_sf"/>
</dbReference>
<dbReference type="PROSITE" id="PS50949">
    <property type="entry name" value="HTH_GNTR"/>
    <property type="match status" value="1"/>
</dbReference>
<dbReference type="Gene3D" id="3.40.1410.10">
    <property type="entry name" value="Chorismate lyase-like"/>
    <property type="match status" value="1"/>
</dbReference>
<dbReference type="RefSeq" id="WP_047886065.1">
    <property type="nucleotide sequence ID" value="NZ_CP071326.1"/>
</dbReference>
<name>A0A0J1H926_9GAMM</name>
<dbReference type="PRINTS" id="PR00035">
    <property type="entry name" value="HTHGNTR"/>
</dbReference>
<dbReference type="OrthoDB" id="9784545at2"/>
<evidence type="ECO:0000313" key="5">
    <source>
        <dbReference type="EMBL" id="KLV08176.1"/>
    </source>
</evidence>
<comment type="caution">
    <text evidence="5">The sequence shown here is derived from an EMBL/GenBank/DDBJ whole genome shotgun (WGS) entry which is preliminary data.</text>
</comment>
<dbReference type="Pfam" id="PF00392">
    <property type="entry name" value="GntR"/>
    <property type="match status" value="1"/>
</dbReference>
<evidence type="ECO:0000256" key="1">
    <source>
        <dbReference type="ARBA" id="ARBA00023015"/>
    </source>
</evidence>
<proteinExistence type="predicted"/>
<dbReference type="SMART" id="SM00866">
    <property type="entry name" value="UTRA"/>
    <property type="match status" value="1"/>
</dbReference>
<evidence type="ECO:0000259" key="4">
    <source>
        <dbReference type="PROSITE" id="PS50949"/>
    </source>
</evidence>